<feature type="region of interest" description="Disordered" evidence="1">
    <location>
        <begin position="1"/>
        <end position="39"/>
    </location>
</feature>
<keyword evidence="3" id="KW-1185">Reference proteome</keyword>
<comment type="caution">
    <text evidence="2">The sequence shown here is derived from an EMBL/GenBank/DDBJ whole genome shotgun (WGS) entry which is preliminary data.</text>
</comment>
<reference evidence="2" key="1">
    <citation type="submission" date="2022-07" db="EMBL/GenBank/DDBJ databases">
        <authorList>
            <person name="Macas J."/>
            <person name="Novak P."/>
            <person name="Neumann P."/>
        </authorList>
    </citation>
    <scope>NUCLEOTIDE SEQUENCE</scope>
</reference>
<evidence type="ECO:0000256" key="1">
    <source>
        <dbReference type="SAM" id="MobiDB-lite"/>
    </source>
</evidence>
<sequence>MEADTSVAQKRKQPSASNVGALPPKGPKQKQKKRSSAKIKGARKVWSVLSCPLINLGAKYLPIHPRVERWVLSFLSFVIRCTFVLSPIYSDQVHLILHIIGL</sequence>
<protein>
    <submittedName>
        <fullName evidence="2">Uncharacterized protein</fullName>
    </submittedName>
</protein>
<feature type="compositionally biased region" description="Basic residues" evidence="1">
    <location>
        <begin position="27"/>
        <end position="39"/>
    </location>
</feature>
<dbReference type="AlphaFoldDB" id="A0A9P1ED16"/>
<evidence type="ECO:0000313" key="2">
    <source>
        <dbReference type="EMBL" id="CAH9096407.1"/>
    </source>
</evidence>
<accession>A0A9P1ED16</accession>
<evidence type="ECO:0000313" key="3">
    <source>
        <dbReference type="Proteomes" id="UP001152484"/>
    </source>
</evidence>
<proteinExistence type="predicted"/>
<dbReference type="EMBL" id="CAMAPE010000035">
    <property type="protein sequence ID" value="CAH9096407.1"/>
    <property type="molecule type" value="Genomic_DNA"/>
</dbReference>
<dbReference type="Proteomes" id="UP001152484">
    <property type="component" value="Unassembled WGS sequence"/>
</dbReference>
<name>A0A9P1ED16_CUSEU</name>
<organism evidence="2 3">
    <name type="scientific">Cuscuta europaea</name>
    <name type="common">European dodder</name>
    <dbReference type="NCBI Taxonomy" id="41803"/>
    <lineage>
        <taxon>Eukaryota</taxon>
        <taxon>Viridiplantae</taxon>
        <taxon>Streptophyta</taxon>
        <taxon>Embryophyta</taxon>
        <taxon>Tracheophyta</taxon>
        <taxon>Spermatophyta</taxon>
        <taxon>Magnoliopsida</taxon>
        <taxon>eudicotyledons</taxon>
        <taxon>Gunneridae</taxon>
        <taxon>Pentapetalae</taxon>
        <taxon>asterids</taxon>
        <taxon>lamiids</taxon>
        <taxon>Solanales</taxon>
        <taxon>Convolvulaceae</taxon>
        <taxon>Cuscuteae</taxon>
        <taxon>Cuscuta</taxon>
        <taxon>Cuscuta subgen. Cuscuta</taxon>
    </lineage>
</organism>
<gene>
    <name evidence="2" type="ORF">CEURO_LOCUS13400</name>
</gene>